<evidence type="ECO:0000313" key="2">
    <source>
        <dbReference type="EMBL" id="KAH7166365.1"/>
    </source>
</evidence>
<sequence>MSGDFSQLEWRSSRSSTSVDEDAQPSSTSKLFDENHTLDPNLMDAILGDNSLLGNPTEHDFSKFFEPPWQDSQVPASSTTGLGGLSDISLSLHNLWGDAPAIKASDSDSDLTHCKLSVGMEWFGTIDTSPALSPSTSIDTICNGKAKHTHGDNCQCLSLVASLIEQVETQGGKPDASIDDLLESCSEPLTQCKTLLDCQPCRSRSDLVRLCVQAGKEVSLEVAGPTKDWPGLRVGRHFVDDAAERSIVIEILVAVKLNHLHQFLVDLKTRSETREGPGALILQVEERVRNLKALMADSQHNILSVNTHTKI</sequence>
<organism evidence="2 3">
    <name type="scientific">Dactylonectria macrodidyma</name>
    <dbReference type="NCBI Taxonomy" id="307937"/>
    <lineage>
        <taxon>Eukaryota</taxon>
        <taxon>Fungi</taxon>
        <taxon>Dikarya</taxon>
        <taxon>Ascomycota</taxon>
        <taxon>Pezizomycotina</taxon>
        <taxon>Sordariomycetes</taxon>
        <taxon>Hypocreomycetidae</taxon>
        <taxon>Hypocreales</taxon>
        <taxon>Nectriaceae</taxon>
        <taxon>Dactylonectria</taxon>
    </lineage>
</organism>
<dbReference type="Proteomes" id="UP000738349">
    <property type="component" value="Unassembled WGS sequence"/>
</dbReference>
<accession>A0A9P9FMF9</accession>
<dbReference type="AlphaFoldDB" id="A0A9P9FMF9"/>
<proteinExistence type="predicted"/>
<feature type="compositionally biased region" description="Polar residues" evidence="1">
    <location>
        <begin position="9"/>
        <end position="30"/>
    </location>
</feature>
<keyword evidence="3" id="KW-1185">Reference proteome</keyword>
<protein>
    <submittedName>
        <fullName evidence="2">Uncharacterized protein</fullName>
    </submittedName>
</protein>
<dbReference type="OrthoDB" id="4356994at2759"/>
<comment type="caution">
    <text evidence="2">The sequence shown here is derived from an EMBL/GenBank/DDBJ whole genome shotgun (WGS) entry which is preliminary data.</text>
</comment>
<evidence type="ECO:0000313" key="3">
    <source>
        <dbReference type="Proteomes" id="UP000738349"/>
    </source>
</evidence>
<name>A0A9P9FMF9_9HYPO</name>
<reference evidence="2" key="1">
    <citation type="journal article" date="2021" name="Nat. Commun.">
        <title>Genetic determinants of endophytism in the Arabidopsis root mycobiome.</title>
        <authorList>
            <person name="Mesny F."/>
            <person name="Miyauchi S."/>
            <person name="Thiergart T."/>
            <person name="Pickel B."/>
            <person name="Atanasova L."/>
            <person name="Karlsson M."/>
            <person name="Huettel B."/>
            <person name="Barry K.W."/>
            <person name="Haridas S."/>
            <person name="Chen C."/>
            <person name="Bauer D."/>
            <person name="Andreopoulos W."/>
            <person name="Pangilinan J."/>
            <person name="LaButti K."/>
            <person name="Riley R."/>
            <person name="Lipzen A."/>
            <person name="Clum A."/>
            <person name="Drula E."/>
            <person name="Henrissat B."/>
            <person name="Kohler A."/>
            <person name="Grigoriev I.V."/>
            <person name="Martin F.M."/>
            <person name="Hacquard S."/>
        </authorList>
    </citation>
    <scope>NUCLEOTIDE SEQUENCE</scope>
    <source>
        <strain evidence="2">MPI-CAGE-AT-0147</strain>
    </source>
</reference>
<evidence type="ECO:0000256" key="1">
    <source>
        <dbReference type="SAM" id="MobiDB-lite"/>
    </source>
</evidence>
<feature type="region of interest" description="Disordered" evidence="1">
    <location>
        <begin position="1"/>
        <end position="35"/>
    </location>
</feature>
<gene>
    <name evidence="2" type="ORF">EDB81DRAFT_878710</name>
</gene>
<dbReference type="EMBL" id="JAGMUV010000003">
    <property type="protein sequence ID" value="KAH7166365.1"/>
    <property type="molecule type" value="Genomic_DNA"/>
</dbReference>